<dbReference type="AlphaFoldDB" id="A0A8J5YK44"/>
<comment type="caution">
    <text evidence="1">The sequence shown here is derived from an EMBL/GenBank/DDBJ whole genome shotgun (WGS) entry which is preliminary data.</text>
</comment>
<accession>A0A8J5YK44</accession>
<dbReference type="Proteomes" id="UP000701853">
    <property type="component" value="Chromosome 10"/>
</dbReference>
<gene>
    <name evidence="1" type="ORF">CXB51_025705</name>
</gene>
<keyword evidence="2" id="KW-1185">Reference proteome</keyword>
<proteinExistence type="predicted"/>
<evidence type="ECO:0000313" key="1">
    <source>
        <dbReference type="EMBL" id="KAG8481005.1"/>
    </source>
</evidence>
<evidence type="ECO:0000313" key="2">
    <source>
        <dbReference type="Proteomes" id="UP000701853"/>
    </source>
</evidence>
<dbReference type="OrthoDB" id="1018739at2759"/>
<protein>
    <submittedName>
        <fullName evidence="1">Uncharacterized protein</fullName>
    </submittedName>
</protein>
<dbReference type="EMBL" id="JAHUZN010000010">
    <property type="protein sequence ID" value="KAG8481005.1"/>
    <property type="molecule type" value="Genomic_DNA"/>
</dbReference>
<sequence length="177" mass="20591">MKLLFFYPFQPPVPNFPMAPQSNTAKPKINGLHLLKAQICYRTFSTFWVFSINQMLLLNPPSLHFPSRRFVLLQSIYISRRNSGRFLPLDPFDPQFNEDDDKRFSVLRSFSSRFSRFSTPTIFLKISCDGGFLVTHIVGEFAVEKLIASFWGDDNGECLDQFYLVKNVVEKLGYEVW</sequence>
<organism evidence="1 2">
    <name type="scientific">Gossypium anomalum</name>
    <dbReference type="NCBI Taxonomy" id="47600"/>
    <lineage>
        <taxon>Eukaryota</taxon>
        <taxon>Viridiplantae</taxon>
        <taxon>Streptophyta</taxon>
        <taxon>Embryophyta</taxon>
        <taxon>Tracheophyta</taxon>
        <taxon>Spermatophyta</taxon>
        <taxon>Magnoliopsida</taxon>
        <taxon>eudicotyledons</taxon>
        <taxon>Gunneridae</taxon>
        <taxon>Pentapetalae</taxon>
        <taxon>rosids</taxon>
        <taxon>malvids</taxon>
        <taxon>Malvales</taxon>
        <taxon>Malvaceae</taxon>
        <taxon>Malvoideae</taxon>
        <taxon>Gossypium</taxon>
    </lineage>
</organism>
<name>A0A8J5YK44_9ROSI</name>
<reference evidence="1 2" key="1">
    <citation type="journal article" date="2021" name="bioRxiv">
        <title>The Gossypium anomalum genome as a resource for cotton improvement and evolutionary analysis of hybrid incompatibility.</title>
        <authorList>
            <person name="Grover C.E."/>
            <person name="Yuan D."/>
            <person name="Arick M.A."/>
            <person name="Miller E.R."/>
            <person name="Hu G."/>
            <person name="Peterson D.G."/>
            <person name="Wendel J.F."/>
            <person name="Udall J.A."/>
        </authorList>
    </citation>
    <scope>NUCLEOTIDE SEQUENCE [LARGE SCALE GENOMIC DNA]</scope>
    <source>
        <strain evidence="1">JFW-Udall</strain>
        <tissue evidence="1">Leaf</tissue>
    </source>
</reference>